<dbReference type="AlphaFoldDB" id="A0A1P8UMS2"/>
<keyword evidence="2" id="KW-1185">Reference proteome</keyword>
<dbReference type="UniPathway" id="UPA00079"/>
<evidence type="ECO:0000313" key="1">
    <source>
        <dbReference type="EMBL" id="APZ50673.1"/>
    </source>
</evidence>
<dbReference type="EC" id="4.1.1.55" evidence="1"/>
<dbReference type="SUPFAM" id="SSF53850">
    <property type="entry name" value="Periplasmic binding protein-like II"/>
    <property type="match status" value="1"/>
</dbReference>
<dbReference type="RefSeq" id="WP_083716714.1">
    <property type="nucleotide sequence ID" value="NZ_CP015091.1"/>
</dbReference>
<evidence type="ECO:0000313" key="2">
    <source>
        <dbReference type="Proteomes" id="UP000187059"/>
    </source>
</evidence>
<reference evidence="1 2" key="1">
    <citation type="submission" date="2016-04" db="EMBL/GenBank/DDBJ databases">
        <title>Deep-sea bacteria in the southern Pacific.</title>
        <authorList>
            <person name="Tang K."/>
        </authorList>
    </citation>
    <scope>NUCLEOTIDE SEQUENCE [LARGE SCALE GENOMIC DNA]</scope>
    <source>
        <strain evidence="1 2">JLT2014</strain>
        <plasmid evidence="2">ppaby1</plasmid>
    </source>
</reference>
<organism evidence="1 2">
    <name type="scientific">Salipiger abyssi</name>
    <dbReference type="NCBI Taxonomy" id="1250539"/>
    <lineage>
        <taxon>Bacteria</taxon>
        <taxon>Pseudomonadati</taxon>
        <taxon>Pseudomonadota</taxon>
        <taxon>Alphaproteobacteria</taxon>
        <taxon>Rhodobacterales</taxon>
        <taxon>Roseobacteraceae</taxon>
        <taxon>Salipiger</taxon>
    </lineage>
</organism>
<keyword evidence="1" id="KW-0614">Plasmid</keyword>
<gene>
    <name evidence="1" type="ORF">Ga0080574_TMP339</name>
</gene>
<dbReference type="GO" id="GO:0018796">
    <property type="term" value="F:4,5-dihydroxyphthalate decarboxylase activity"/>
    <property type="evidence" value="ECO:0007669"/>
    <property type="project" value="UniProtKB-EC"/>
</dbReference>
<dbReference type="KEGG" id="paby:Ga0080574_TMP339"/>
<dbReference type="EMBL" id="CP015091">
    <property type="protein sequence ID" value="APZ50673.1"/>
    <property type="molecule type" value="Genomic_DNA"/>
</dbReference>
<accession>A0A1P8UMS2</accession>
<keyword evidence="1" id="KW-0456">Lyase</keyword>
<protein>
    <submittedName>
        <fullName evidence="1">4,5-dihydroxyphthalate decarboxylase</fullName>
        <ecNumber evidence="1">4.1.1.55</ecNumber>
    </submittedName>
</protein>
<sequence length="302" mass="33716">MRNTKTEDRLCARPLRVHLVDRPNTRALLSGRLSAPGLKLEFCHASTPPQGFRRMVREGAYDISELPLMTFLQARAMGRPLTLLPAVVMGRFQHRFLAARADERWGPEALRGKRIAARSYSVTTVTLVRAILWHQYGIAPEELHWLCTDDSHVDGICDPPHVQRLDAEGRSLEELLLDGTVDAAVLGREITHPGLRCVIADPDAAARDWVARTGVMQINHIVAADEELVSRYPEAVRQVWQMLGEAARATPRSELGYDVAPFGLEANRKSLEFALDCAFEQGLTPGRLELETLIHPALRDLV</sequence>
<dbReference type="GO" id="GO:0009234">
    <property type="term" value="P:menaquinone biosynthetic process"/>
    <property type="evidence" value="ECO:0007669"/>
    <property type="project" value="UniProtKB-UniPathway"/>
</dbReference>
<proteinExistence type="predicted"/>
<name>A0A1P8UMS2_9RHOB</name>
<geneLocation type="plasmid" evidence="2">
    <name>ppaby1</name>
</geneLocation>
<dbReference type="OrthoDB" id="8689594at2"/>
<dbReference type="Proteomes" id="UP000187059">
    <property type="component" value="Plasmid pPABY1"/>
</dbReference>